<dbReference type="Proteomes" id="UP000091918">
    <property type="component" value="Unassembled WGS sequence"/>
</dbReference>
<evidence type="ECO:0000313" key="2">
    <source>
        <dbReference type="EMBL" id="OAX84063.1"/>
    </source>
</evidence>
<protein>
    <submittedName>
        <fullName evidence="2">Uncharacterized protein</fullName>
    </submittedName>
</protein>
<name>A0A1B7P4Y3_9EURO</name>
<sequence length="203" mass="22440">MTVLVKALYEVKLILPAVSSRDKHIKNACQVNSRDETATGNDPNAKPTPRAITERLVRIKYLIRNGNRTTPTSTPKNLDPPAPGKPIFGKRKHRDSSSGKQNIKTETFIDRTSDIQTIKHEYAIFSGSSIDGMVISMSMSTPFNRARDAPSPPAGRITHNEDTDDGAQYRSRASEFIPVAKAGVKNKHNNFYVSKVVNTAEYA</sequence>
<proteinExistence type="predicted"/>
<reference evidence="2 3" key="1">
    <citation type="submission" date="2015-07" db="EMBL/GenBank/DDBJ databases">
        <title>Emmonsia species relationships and genome sequence.</title>
        <authorList>
            <person name="Cuomo C.A."/>
            <person name="Schwartz I.S."/>
            <person name="Kenyon C."/>
            <person name="de Hoog G.S."/>
            <person name="Govender N.P."/>
            <person name="Botha A."/>
            <person name="Moreno L."/>
            <person name="de Vries M."/>
            <person name="Munoz J.F."/>
            <person name="Stielow J.B."/>
        </authorList>
    </citation>
    <scope>NUCLEOTIDE SEQUENCE [LARGE SCALE GENOMIC DNA]</scope>
    <source>
        <strain evidence="2 3">CBS 136260</strain>
    </source>
</reference>
<feature type="region of interest" description="Disordered" evidence="1">
    <location>
        <begin position="145"/>
        <end position="166"/>
    </location>
</feature>
<organism evidence="2 3">
    <name type="scientific">Emergomyces africanus</name>
    <dbReference type="NCBI Taxonomy" id="1955775"/>
    <lineage>
        <taxon>Eukaryota</taxon>
        <taxon>Fungi</taxon>
        <taxon>Dikarya</taxon>
        <taxon>Ascomycota</taxon>
        <taxon>Pezizomycotina</taxon>
        <taxon>Eurotiomycetes</taxon>
        <taxon>Eurotiomycetidae</taxon>
        <taxon>Onygenales</taxon>
        <taxon>Ajellomycetaceae</taxon>
        <taxon>Emergomyces</taxon>
    </lineage>
</organism>
<keyword evidence="3" id="KW-1185">Reference proteome</keyword>
<dbReference type="EMBL" id="LGUA01000108">
    <property type="protein sequence ID" value="OAX84063.1"/>
    <property type="molecule type" value="Genomic_DNA"/>
</dbReference>
<evidence type="ECO:0000256" key="1">
    <source>
        <dbReference type="SAM" id="MobiDB-lite"/>
    </source>
</evidence>
<dbReference type="STRING" id="1658172.A0A1B7P4Y3"/>
<evidence type="ECO:0000313" key="3">
    <source>
        <dbReference type="Proteomes" id="UP000091918"/>
    </source>
</evidence>
<feature type="region of interest" description="Disordered" evidence="1">
    <location>
        <begin position="30"/>
        <end position="51"/>
    </location>
</feature>
<dbReference type="AlphaFoldDB" id="A0A1B7P4Y3"/>
<comment type="caution">
    <text evidence="2">The sequence shown here is derived from an EMBL/GenBank/DDBJ whole genome shotgun (WGS) entry which is preliminary data.</text>
</comment>
<feature type="compositionally biased region" description="Polar residues" evidence="1">
    <location>
        <begin position="66"/>
        <end position="76"/>
    </location>
</feature>
<dbReference type="OrthoDB" id="5420368at2759"/>
<accession>A0A1B7P4Y3</accession>
<gene>
    <name evidence="2" type="ORF">ACJ72_01567</name>
</gene>
<feature type="region of interest" description="Disordered" evidence="1">
    <location>
        <begin position="63"/>
        <end position="105"/>
    </location>
</feature>